<feature type="region of interest" description="Disordered" evidence="1">
    <location>
        <begin position="147"/>
        <end position="174"/>
    </location>
</feature>
<organism evidence="2 3">
    <name type="scientific">Dentipellis fragilis</name>
    <dbReference type="NCBI Taxonomy" id="205917"/>
    <lineage>
        <taxon>Eukaryota</taxon>
        <taxon>Fungi</taxon>
        <taxon>Dikarya</taxon>
        <taxon>Basidiomycota</taxon>
        <taxon>Agaricomycotina</taxon>
        <taxon>Agaricomycetes</taxon>
        <taxon>Russulales</taxon>
        <taxon>Hericiaceae</taxon>
        <taxon>Dentipellis</taxon>
    </lineage>
</organism>
<accession>A0A4Y9ZF68</accession>
<evidence type="ECO:0000256" key="1">
    <source>
        <dbReference type="SAM" id="MobiDB-lite"/>
    </source>
</evidence>
<evidence type="ECO:0000313" key="2">
    <source>
        <dbReference type="EMBL" id="TFY72513.1"/>
    </source>
</evidence>
<dbReference type="OrthoDB" id="3359404at2759"/>
<keyword evidence="3" id="KW-1185">Reference proteome</keyword>
<dbReference type="Proteomes" id="UP000298327">
    <property type="component" value="Unassembled WGS sequence"/>
</dbReference>
<dbReference type="EMBL" id="SEOQ01000013">
    <property type="protein sequence ID" value="TFY72513.1"/>
    <property type="molecule type" value="Genomic_DNA"/>
</dbReference>
<name>A0A4Y9ZF68_9AGAM</name>
<feature type="compositionally biased region" description="Low complexity" evidence="1">
    <location>
        <begin position="154"/>
        <end position="163"/>
    </location>
</feature>
<protein>
    <submittedName>
        <fullName evidence="2">Uncharacterized protein</fullName>
    </submittedName>
</protein>
<reference evidence="2 3" key="1">
    <citation type="submission" date="2019-02" db="EMBL/GenBank/DDBJ databases">
        <title>Genome sequencing of the rare red list fungi Dentipellis fragilis.</title>
        <authorList>
            <person name="Buettner E."/>
            <person name="Kellner H."/>
        </authorList>
    </citation>
    <scope>NUCLEOTIDE SEQUENCE [LARGE SCALE GENOMIC DNA]</scope>
    <source>
        <strain evidence="2 3">DSM 105465</strain>
    </source>
</reference>
<gene>
    <name evidence="2" type="ORF">EVG20_g524</name>
</gene>
<sequence length="174" mass="18575">MGRTRVWTSRQRHGITSERAKASKQQQTASGVCAAKQPAAASVRPSHAEQMPAFHTCIRAAPLRASARAGHMRFSSSARAREEAKKPSPHASFYSELVPGMIPIAILGSAVYLGLQLARSRLSHEKYLDEARVRIEQLEGEVDALRAAQGQGGAPSSAGSGAPNSKGWFGSLSR</sequence>
<dbReference type="AlphaFoldDB" id="A0A4Y9ZF68"/>
<comment type="caution">
    <text evidence="2">The sequence shown here is derived from an EMBL/GenBank/DDBJ whole genome shotgun (WGS) entry which is preliminary data.</text>
</comment>
<evidence type="ECO:0000313" key="3">
    <source>
        <dbReference type="Proteomes" id="UP000298327"/>
    </source>
</evidence>
<feature type="region of interest" description="Disordered" evidence="1">
    <location>
        <begin position="1"/>
        <end position="33"/>
    </location>
</feature>
<proteinExistence type="predicted"/>